<dbReference type="AlphaFoldDB" id="G7E0Q5"/>
<accession>G7E0Q5</accession>
<name>G7E0Q5_MIXOS</name>
<evidence type="ECO:0008006" key="4">
    <source>
        <dbReference type="Google" id="ProtNLM"/>
    </source>
</evidence>
<feature type="signal peptide" evidence="1">
    <location>
        <begin position="1"/>
        <end position="22"/>
    </location>
</feature>
<protein>
    <recommendedName>
        <fullName evidence="4">Cyanovirin-N domain-containing protein</fullName>
    </recommendedName>
</protein>
<proteinExistence type="predicted"/>
<sequence length="94" mass="9572">MLAARITSATLSLCVLITGTSASVVKAKFADGRTYEIYCKSDILFGAMTVDSCNNGHNLACRGNIIIAVNDPSQAVQTCPAGAGVAVCVLSSGC</sequence>
<reference evidence="2 3" key="2">
    <citation type="journal article" date="2012" name="Open Biol.">
        <title>Characteristics of nucleosomes and linker DNA regions on the genome of the basidiomycete Mixia osmundae revealed by mono- and dinucleosome mapping.</title>
        <authorList>
            <person name="Nishida H."/>
            <person name="Kondo S."/>
            <person name="Matsumoto T."/>
            <person name="Suzuki Y."/>
            <person name="Yoshikawa H."/>
            <person name="Taylor T.D."/>
            <person name="Sugiyama J."/>
        </authorList>
    </citation>
    <scope>NUCLEOTIDE SEQUENCE [LARGE SCALE GENOMIC DNA]</scope>
    <source>
        <strain evidence="3">CBS 9802 / IAM 14324 / JCM 22182 / KY 12970</strain>
    </source>
</reference>
<dbReference type="EMBL" id="BABT02000084">
    <property type="protein sequence ID" value="GAA96415.1"/>
    <property type="molecule type" value="Genomic_DNA"/>
</dbReference>
<dbReference type="InParanoid" id="G7E0Q5"/>
<keyword evidence="1" id="KW-0732">Signal</keyword>
<evidence type="ECO:0000313" key="2">
    <source>
        <dbReference type="EMBL" id="GAA96415.1"/>
    </source>
</evidence>
<dbReference type="HOGENOM" id="CLU_2386662_0_0_1"/>
<comment type="caution">
    <text evidence="2">The sequence shown here is derived from an EMBL/GenBank/DDBJ whole genome shotgun (WGS) entry which is preliminary data.</text>
</comment>
<organism evidence="2 3">
    <name type="scientific">Mixia osmundae (strain CBS 9802 / IAM 14324 / JCM 22182 / KY 12970)</name>
    <dbReference type="NCBI Taxonomy" id="764103"/>
    <lineage>
        <taxon>Eukaryota</taxon>
        <taxon>Fungi</taxon>
        <taxon>Dikarya</taxon>
        <taxon>Basidiomycota</taxon>
        <taxon>Pucciniomycotina</taxon>
        <taxon>Mixiomycetes</taxon>
        <taxon>Mixiales</taxon>
        <taxon>Mixiaceae</taxon>
        <taxon>Mixia</taxon>
    </lineage>
</organism>
<keyword evidence="3" id="KW-1185">Reference proteome</keyword>
<evidence type="ECO:0000256" key="1">
    <source>
        <dbReference type="SAM" id="SignalP"/>
    </source>
</evidence>
<dbReference type="RefSeq" id="XP_014566489.1">
    <property type="nucleotide sequence ID" value="XM_014711003.1"/>
</dbReference>
<gene>
    <name evidence="2" type="primary">Mo03082</name>
    <name evidence="2" type="ORF">E5Q_03082</name>
</gene>
<feature type="chain" id="PRO_5009955626" description="Cyanovirin-N domain-containing protein" evidence="1">
    <location>
        <begin position="23"/>
        <end position="94"/>
    </location>
</feature>
<evidence type="ECO:0000313" key="3">
    <source>
        <dbReference type="Proteomes" id="UP000009131"/>
    </source>
</evidence>
<dbReference type="Proteomes" id="UP000009131">
    <property type="component" value="Unassembled WGS sequence"/>
</dbReference>
<reference evidence="2 3" key="1">
    <citation type="journal article" date="2011" name="J. Gen. Appl. Microbiol.">
        <title>Draft genome sequencing of the enigmatic basidiomycete Mixia osmundae.</title>
        <authorList>
            <person name="Nishida H."/>
            <person name="Nagatsuka Y."/>
            <person name="Sugiyama J."/>
        </authorList>
    </citation>
    <scope>NUCLEOTIDE SEQUENCE [LARGE SCALE GENOMIC DNA]</scope>
    <source>
        <strain evidence="3">CBS 9802 / IAM 14324 / JCM 22182 / KY 12970</strain>
    </source>
</reference>